<organism evidence="4 5">
    <name type="scientific">Puniceicoccus vermicola</name>
    <dbReference type="NCBI Taxonomy" id="388746"/>
    <lineage>
        <taxon>Bacteria</taxon>
        <taxon>Pseudomonadati</taxon>
        <taxon>Verrucomicrobiota</taxon>
        <taxon>Opitutia</taxon>
        <taxon>Puniceicoccales</taxon>
        <taxon>Puniceicoccaceae</taxon>
        <taxon>Puniceicoccus</taxon>
    </lineage>
</organism>
<dbReference type="InterPro" id="IPR000917">
    <property type="entry name" value="Sulfatase_N"/>
</dbReference>
<dbReference type="Gene3D" id="3.40.720.10">
    <property type="entry name" value="Alkaline Phosphatase, subunit A"/>
    <property type="match status" value="1"/>
</dbReference>
<evidence type="ECO:0000256" key="2">
    <source>
        <dbReference type="ARBA" id="ARBA00022801"/>
    </source>
</evidence>
<gene>
    <name evidence="4" type="ORF">H5P30_18715</name>
</gene>
<keyword evidence="2" id="KW-0378">Hydrolase</keyword>
<dbReference type="PANTHER" id="PTHR42693">
    <property type="entry name" value="ARYLSULFATASE FAMILY MEMBER"/>
    <property type="match status" value="1"/>
</dbReference>
<feature type="domain" description="Sulfatase N-terminal" evidence="3">
    <location>
        <begin position="9"/>
        <end position="297"/>
    </location>
</feature>
<evidence type="ECO:0000313" key="4">
    <source>
        <dbReference type="EMBL" id="MBC2603816.1"/>
    </source>
</evidence>
<evidence type="ECO:0000313" key="5">
    <source>
        <dbReference type="Proteomes" id="UP000525652"/>
    </source>
</evidence>
<comment type="similarity">
    <text evidence="1">Belongs to the sulfatase family.</text>
</comment>
<name>A0A7X1E654_9BACT</name>
<keyword evidence="5" id="KW-1185">Reference proteome</keyword>
<dbReference type="Proteomes" id="UP000525652">
    <property type="component" value="Unassembled WGS sequence"/>
</dbReference>
<dbReference type="PANTHER" id="PTHR42693:SF53">
    <property type="entry name" value="ENDO-4-O-SULFATASE"/>
    <property type="match status" value="1"/>
</dbReference>
<dbReference type="Pfam" id="PF00884">
    <property type="entry name" value="Sulfatase"/>
    <property type="match status" value="1"/>
</dbReference>
<evidence type="ECO:0000256" key="1">
    <source>
        <dbReference type="ARBA" id="ARBA00008779"/>
    </source>
</evidence>
<comment type="caution">
    <text evidence="4">The sequence shown here is derived from an EMBL/GenBank/DDBJ whole genome shotgun (WGS) entry which is preliminary data.</text>
</comment>
<dbReference type="CDD" id="cd16027">
    <property type="entry name" value="SGSH"/>
    <property type="match status" value="1"/>
</dbReference>
<dbReference type="SUPFAM" id="SSF53649">
    <property type="entry name" value="Alkaline phosphatase-like"/>
    <property type="match status" value="1"/>
</dbReference>
<evidence type="ECO:0000259" key="3">
    <source>
        <dbReference type="Pfam" id="PF00884"/>
    </source>
</evidence>
<dbReference type="InterPro" id="IPR050738">
    <property type="entry name" value="Sulfatase"/>
</dbReference>
<accession>A0A7X1E654</accession>
<dbReference type="AlphaFoldDB" id="A0A7X1E654"/>
<protein>
    <submittedName>
        <fullName evidence="4">Sulfatase</fullName>
    </submittedName>
</protein>
<dbReference type="InterPro" id="IPR017850">
    <property type="entry name" value="Alkaline_phosphatase_core_sf"/>
</dbReference>
<sequence>MGILMNPLNVVYLHAHDAGRYVQPYGYGVSTPNLQKLAEEGMLFRQAFCANPTCSPSRACLLSGQSAHVNGMLGLAHRGFAMDRYEDTLGNFLKENGWHTALTGVQHITLEGSATLETTGYDEFLDRDRNAEGFYWPRHENDCDVITRSAEEFLERDHEKPFFLDVGYFPPHRAGQGEFPSTVQTPNPAYVKPPAHLPDTEETRQDFANYMASVETFDQFAGRVIDAIDRNGLAENTLVIATTDHGIAFPDMKCRLTDHGTGVMLILRGPEGFVGGKVTDSMVSHLDIFPTVCDLLDLPAPDRLEGKSLKALAENPDASLREYLFSEVNVHAAYEPMRAVRSQRWKYIRHYEPRPHVTLPNCDDGLAKTYLCEHGWADHGPKKEELYDLVLDPTEANNLAKDPDHAADLATMSAQLDEWMTATDDPLLKGPLDLTGCIVTPADAYSPAG</sequence>
<reference evidence="4 5" key="1">
    <citation type="submission" date="2020-07" db="EMBL/GenBank/DDBJ databases">
        <authorList>
            <person name="Feng X."/>
        </authorList>
    </citation>
    <scope>NUCLEOTIDE SEQUENCE [LARGE SCALE GENOMIC DNA]</scope>
    <source>
        <strain evidence="4 5">JCM14086</strain>
    </source>
</reference>
<proteinExistence type="inferred from homology"/>
<dbReference type="GO" id="GO:0004065">
    <property type="term" value="F:arylsulfatase activity"/>
    <property type="evidence" value="ECO:0007669"/>
    <property type="project" value="TreeGrafter"/>
</dbReference>
<dbReference type="EMBL" id="JACHVA010000133">
    <property type="protein sequence ID" value="MBC2603816.1"/>
    <property type="molecule type" value="Genomic_DNA"/>
</dbReference>